<evidence type="ECO:0008006" key="4">
    <source>
        <dbReference type="Google" id="ProtNLM"/>
    </source>
</evidence>
<name>A0A6A6T9E1_9PLEO</name>
<dbReference type="EMBL" id="MU004342">
    <property type="protein sequence ID" value="KAF2655917.1"/>
    <property type="molecule type" value="Genomic_DNA"/>
</dbReference>
<proteinExistence type="predicted"/>
<sequence length="174" mass="18871">MVRLAPTTILACTPCLAGWIASARLYNKGAGLPSPDLWIFDHVLMSALSPLGYSSESCGYCKDASSGKRRPDSRTCNFFFTSPIQLQPVTRASTCLCAAGEANSFSIDCRVRAGEALVFVELLVRLLAFTCVPLTSHPAIVDPMWFLASRGHSRVRPQIWVCMLLDVMPSAAVS</sequence>
<evidence type="ECO:0000256" key="1">
    <source>
        <dbReference type="SAM" id="SignalP"/>
    </source>
</evidence>
<protein>
    <recommendedName>
        <fullName evidence="4">Secreted protein</fullName>
    </recommendedName>
</protein>
<organism evidence="2 3">
    <name type="scientific">Lophiostoma macrostomum CBS 122681</name>
    <dbReference type="NCBI Taxonomy" id="1314788"/>
    <lineage>
        <taxon>Eukaryota</taxon>
        <taxon>Fungi</taxon>
        <taxon>Dikarya</taxon>
        <taxon>Ascomycota</taxon>
        <taxon>Pezizomycotina</taxon>
        <taxon>Dothideomycetes</taxon>
        <taxon>Pleosporomycetidae</taxon>
        <taxon>Pleosporales</taxon>
        <taxon>Lophiostomataceae</taxon>
        <taxon>Lophiostoma</taxon>
    </lineage>
</organism>
<dbReference type="Proteomes" id="UP000799324">
    <property type="component" value="Unassembled WGS sequence"/>
</dbReference>
<evidence type="ECO:0000313" key="3">
    <source>
        <dbReference type="Proteomes" id="UP000799324"/>
    </source>
</evidence>
<feature type="signal peptide" evidence="1">
    <location>
        <begin position="1"/>
        <end position="17"/>
    </location>
</feature>
<dbReference type="OrthoDB" id="3754642at2759"/>
<reference evidence="2" key="1">
    <citation type="journal article" date="2020" name="Stud. Mycol.">
        <title>101 Dothideomycetes genomes: a test case for predicting lifestyles and emergence of pathogens.</title>
        <authorList>
            <person name="Haridas S."/>
            <person name="Albert R."/>
            <person name="Binder M."/>
            <person name="Bloem J."/>
            <person name="Labutti K."/>
            <person name="Salamov A."/>
            <person name="Andreopoulos B."/>
            <person name="Baker S."/>
            <person name="Barry K."/>
            <person name="Bills G."/>
            <person name="Bluhm B."/>
            <person name="Cannon C."/>
            <person name="Castanera R."/>
            <person name="Culley D."/>
            <person name="Daum C."/>
            <person name="Ezra D."/>
            <person name="Gonzalez J."/>
            <person name="Henrissat B."/>
            <person name="Kuo A."/>
            <person name="Liang C."/>
            <person name="Lipzen A."/>
            <person name="Lutzoni F."/>
            <person name="Magnuson J."/>
            <person name="Mondo S."/>
            <person name="Nolan M."/>
            <person name="Ohm R."/>
            <person name="Pangilinan J."/>
            <person name="Park H.-J."/>
            <person name="Ramirez L."/>
            <person name="Alfaro M."/>
            <person name="Sun H."/>
            <person name="Tritt A."/>
            <person name="Yoshinaga Y."/>
            <person name="Zwiers L.-H."/>
            <person name="Turgeon B."/>
            <person name="Goodwin S."/>
            <person name="Spatafora J."/>
            <person name="Crous P."/>
            <person name="Grigoriev I."/>
        </authorList>
    </citation>
    <scope>NUCLEOTIDE SEQUENCE</scope>
    <source>
        <strain evidence="2">CBS 122681</strain>
    </source>
</reference>
<keyword evidence="1" id="KW-0732">Signal</keyword>
<keyword evidence="3" id="KW-1185">Reference proteome</keyword>
<evidence type="ECO:0000313" key="2">
    <source>
        <dbReference type="EMBL" id="KAF2655917.1"/>
    </source>
</evidence>
<feature type="chain" id="PRO_5025477867" description="Secreted protein" evidence="1">
    <location>
        <begin position="18"/>
        <end position="174"/>
    </location>
</feature>
<gene>
    <name evidence="2" type="ORF">K491DRAFT_692431</name>
</gene>
<accession>A0A6A6T9E1</accession>
<dbReference type="AlphaFoldDB" id="A0A6A6T9E1"/>